<dbReference type="EMBL" id="CP042329">
    <property type="protein sequence ID" value="QDZ41664.1"/>
    <property type="molecule type" value="Genomic_DNA"/>
</dbReference>
<organism evidence="3 4">
    <name type="scientific">Euhalothece natronophila Z-M001</name>
    <dbReference type="NCBI Taxonomy" id="522448"/>
    <lineage>
        <taxon>Bacteria</taxon>
        <taxon>Bacillati</taxon>
        <taxon>Cyanobacteriota</taxon>
        <taxon>Cyanophyceae</taxon>
        <taxon>Oscillatoriophycideae</taxon>
        <taxon>Chroococcales</taxon>
        <taxon>Halothecacae</taxon>
        <taxon>Halothece cluster</taxon>
        <taxon>Euhalothece</taxon>
    </lineage>
</organism>
<evidence type="ECO:0000256" key="1">
    <source>
        <dbReference type="SAM" id="MobiDB-lite"/>
    </source>
</evidence>
<accession>A0A5B8NTJ8</accession>
<dbReference type="Pfam" id="PF26392">
    <property type="entry name" value="McdB"/>
    <property type="match status" value="1"/>
</dbReference>
<dbReference type="InterPro" id="IPR049816">
    <property type="entry name" value="McdB"/>
</dbReference>
<keyword evidence="3" id="KW-0614">Plasmid</keyword>
<evidence type="ECO:0000313" key="4">
    <source>
        <dbReference type="Proteomes" id="UP000318453"/>
    </source>
</evidence>
<feature type="region of interest" description="Disordered" evidence="1">
    <location>
        <begin position="1"/>
        <end position="56"/>
    </location>
</feature>
<proteinExistence type="predicted"/>
<dbReference type="OrthoDB" id="574014at2"/>
<reference evidence="3" key="1">
    <citation type="submission" date="2019-08" db="EMBL/GenBank/DDBJ databases">
        <title>Carotenoids and Carotenoid Binding Proteins in the Halophilic Cyanobacterium Euhalothece sp. ZM00.</title>
        <authorList>
            <person name="Cho S.M."/>
            <person name="Song J.Y."/>
            <person name="Park Y.-I."/>
        </authorList>
    </citation>
    <scope>NUCLEOTIDE SEQUENCE [LARGE SCALE GENOMIC DNA]</scope>
    <source>
        <strain evidence="3">Z-M001</strain>
        <plasmid evidence="3">pEu3</plasmid>
    </source>
</reference>
<evidence type="ECO:0000313" key="3">
    <source>
        <dbReference type="EMBL" id="QDZ41689.1"/>
    </source>
</evidence>
<dbReference type="EMBL" id="CP042329">
    <property type="protein sequence ID" value="QDZ41689.1"/>
    <property type="molecule type" value="Genomic_DNA"/>
</dbReference>
<feature type="compositionally biased region" description="Basic and acidic residues" evidence="1">
    <location>
        <begin position="44"/>
        <end position="56"/>
    </location>
</feature>
<keyword evidence="4" id="KW-1185">Reference proteome</keyword>
<dbReference type="Proteomes" id="UP000318453">
    <property type="component" value="Plasmid pEu3"/>
</dbReference>
<protein>
    <submittedName>
        <fullName evidence="3">Uncharacterized protein</fullName>
    </submittedName>
</protein>
<dbReference type="KEGG" id="enn:FRE64_17130"/>
<geneLocation type="plasmid" evidence="3">
    <name>pEu3</name>
</geneLocation>
<name>A0A5B8NTJ8_9CHRO</name>
<geneLocation type="plasmid" evidence="4">
    <name>peu3</name>
</geneLocation>
<evidence type="ECO:0000313" key="2">
    <source>
        <dbReference type="EMBL" id="QDZ41664.1"/>
    </source>
</evidence>
<feature type="compositionally biased region" description="Low complexity" evidence="1">
    <location>
        <begin position="33"/>
        <end position="43"/>
    </location>
</feature>
<gene>
    <name evidence="2" type="ORF">FRE64_16990</name>
    <name evidence="3" type="ORF">FRE64_17130</name>
</gene>
<dbReference type="CDD" id="cd21138">
    <property type="entry name" value="McdB-like"/>
    <property type="match status" value="1"/>
</dbReference>
<dbReference type="RefSeq" id="WP_146297610.1">
    <property type="nucleotide sequence ID" value="NZ_CP042329.1"/>
</dbReference>
<sequence length="138" mass="16203">MNNEMLNRFKNRSQRPTVRRNSSLEDNETPLASSSKETQNSESSKTKAEQIKQRLETYPKIAPRRNIRLEESLNEKIQQFCQEQDITIETFVEACFLACEQDSDLKNHITQEAQQRVAQRKEAGKLRRLYSQLEKLSQ</sequence>
<dbReference type="AlphaFoldDB" id="A0A5B8NTJ8"/>
<dbReference type="KEGG" id="enn:FRE64_16990"/>